<organism evidence="1 2">
    <name type="scientific">Runella slithyformis (strain ATCC 29530 / DSM 19594 / LMG 11500 / NCIMB 11436 / LSU 4)</name>
    <dbReference type="NCBI Taxonomy" id="761193"/>
    <lineage>
        <taxon>Bacteria</taxon>
        <taxon>Pseudomonadati</taxon>
        <taxon>Bacteroidota</taxon>
        <taxon>Cytophagia</taxon>
        <taxon>Cytophagales</taxon>
        <taxon>Spirosomataceae</taxon>
        <taxon>Runella</taxon>
    </lineage>
</organism>
<dbReference type="KEGG" id="rsi:Runsl_2160"/>
<name>A0A7U4E5K2_RUNSL</name>
<protein>
    <recommendedName>
        <fullName evidence="3">DUF3089 domain-containing protein</fullName>
    </recommendedName>
</protein>
<dbReference type="Proteomes" id="UP000000493">
    <property type="component" value="Chromosome"/>
</dbReference>
<reference evidence="2" key="1">
    <citation type="submission" date="2011-06" db="EMBL/GenBank/DDBJ databases">
        <title>The complete genome of chromosome of Runella slithyformis DSM 19594.</title>
        <authorList>
            <consortium name="US DOE Joint Genome Institute (JGI-PGF)"/>
            <person name="Lucas S."/>
            <person name="Han J."/>
            <person name="Lapidus A."/>
            <person name="Bruce D."/>
            <person name="Goodwin L."/>
            <person name="Pitluck S."/>
            <person name="Peters L."/>
            <person name="Kyrpides N."/>
            <person name="Mavromatis K."/>
            <person name="Ivanova N."/>
            <person name="Ovchinnikova G."/>
            <person name="Zhang X."/>
            <person name="Misra M."/>
            <person name="Detter J.C."/>
            <person name="Tapia R."/>
            <person name="Han C."/>
            <person name="Land M."/>
            <person name="Hauser L."/>
            <person name="Markowitz V."/>
            <person name="Cheng J.-F."/>
            <person name="Hugenholtz P."/>
            <person name="Woyke T."/>
            <person name="Wu D."/>
            <person name="Tindall B."/>
            <person name="Faehrich R."/>
            <person name="Brambilla E."/>
            <person name="Klenk H.-P."/>
            <person name="Eisen J.A."/>
        </authorList>
    </citation>
    <scope>NUCLEOTIDE SEQUENCE [LARGE SCALE GENOMIC DNA]</scope>
    <source>
        <strain evidence="2">ATCC 29530 / DSM 19594 / LMG 11500 / NCIMB 11436 / LSU 4</strain>
    </source>
</reference>
<dbReference type="EMBL" id="CP002859">
    <property type="protein sequence ID" value="AEI48573.1"/>
    <property type="molecule type" value="Genomic_DNA"/>
</dbReference>
<keyword evidence="2" id="KW-1185">Reference proteome</keyword>
<dbReference type="AlphaFoldDB" id="A0A7U4E5K2"/>
<dbReference type="Pfam" id="PF11288">
    <property type="entry name" value="DUF3089"/>
    <property type="match status" value="1"/>
</dbReference>
<gene>
    <name evidence="1" type="ordered locus">Runsl_2160</name>
</gene>
<accession>A0A7U4E5K2</accession>
<evidence type="ECO:0000313" key="2">
    <source>
        <dbReference type="Proteomes" id="UP000000493"/>
    </source>
</evidence>
<dbReference type="InterPro" id="IPR021440">
    <property type="entry name" value="DUF3089"/>
</dbReference>
<evidence type="ECO:0000313" key="1">
    <source>
        <dbReference type="EMBL" id="AEI48573.1"/>
    </source>
</evidence>
<proteinExistence type="predicted"/>
<evidence type="ECO:0008006" key="3">
    <source>
        <dbReference type="Google" id="ProtNLM"/>
    </source>
</evidence>
<dbReference type="InterPro" id="IPR029058">
    <property type="entry name" value="AB_hydrolase_fold"/>
</dbReference>
<sequence length="369" mass="42080">MLCTHNYLKNPKMNKVKIQNFFMVTIISLLAAGCSKQPVRLQSRYLADDAPGAPDYANPMYWAALPTVKDAADSVPLRSGLKDEQASAKADLFFIHPTIYTQQPELGAFEWNADVNDAALNQRVDQSTILNQATAFNGSCKIYAPRYRQAHYYSFVTQHRDEAQKAMDLAYSDIKAAFDYYLKNFQHDRPIVIASHSQGTAHAKRLLKEFFDGKKLQQKLVFAYLAGDITGVPAQPDEFKNIKPAQTPYESGGFASWHTYARGFFPDKYTPNRFASCVCTNPLTWRLDEDYAPRTLNKGGVGLKFTFMPQLADAQVHKGLLWINKPYVKGRMLLRNKVWHTADINLFWQSIRENVALRIESYIQREQNK</sequence>
<reference evidence="1 2" key="2">
    <citation type="journal article" date="2012" name="Stand. Genomic Sci.">
        <title>Complete genome sequence of the aquatic bacterium Runella slithyformis type strain (LSU 4(T)).</title>
        <authorList>
            <person name="Copeland A."/>
            <person name="Zhang X."/>
            <person name="Misra M."/>
            <person name="Lapidus A."/>
            <person name="Nolan M."/>
            <person name="Lucas S."/>
            <person name="Deshpande S."/>
            <person name="Cheng J.F."/>
            <person name="Tapia R."/>
            <person name="Goodwin L.A."/>
            <person name="Pitluck S."/>
            <person name="Liolios K."/>
            <person name="Pagani I."/>
            <person name="Ivanova N."/>
            <person name="Mikhailova N."/>
            <person name="Pati A."/>
            <person name="Chen A."/>
            <person name="Palaniappan K."/>
            <person name="Land M."/>
            <person name="Hauser L."/>
            <person name="Pan C."/>
            <person name="Jeffries C.D."/>
            <person name="Detter J.C."/>
            <person name="Brambilla E.M."/>
            <person name="Rohde M."/>
            <person name="Djao O.D."/>
            <person name="Goker M."/>
            <person name="Sikorski J."/>
            <person name="Tindall B.J."/>
            <person name="Woyke T."/>
            <person name="Bristow J."/>
            <person name="Eisen J.A."/>
            <person name="Markowitz V."/>
            <person name="Hugenholtz P."/>
            <person name="Kyrpides N.C."/>
            <person name="Klenk H.P."/>
            <person name="Mavromatis K."/>
        </authorList>
    </citation>
    <scope>NUCLEOTIDE SEQUENCE [LARGE SCALE GENOMIC DNA]</scope>
    <source>
        <strain evidence="2">ATCC 29530 / DSM 19594 / LMG 11500 / NCIMB 11436 / LSU 4</strain>
    </source>
</reference>
<dbReference type="SUPFAM" id="SSF53474">
    <property type="entry name" value="alpha/beta-Hydrolases"/>
    <property type="match status" value="1"/>
</dbReference>